<organism evidence="11 12">
    <name type="scientific">Leucobacter weissii</name>
    <dbReference type="NCBI Taxonomy" id="1983706"/>
    <lineage>
        <taxon>Bacteria</taxon>
        <taxon>Bacillati</taxon>
        <taxon>Actinomycetota</taxon>
        <taxon>Actinomycetes</taxon>
        <taxon>Micrococcales</taxon>
        <taxon>Microbacteriaceae</taxon>
        <taxon>Leucobacter</taxon>
    </lineage>
</organism>
<keyword evidence="9" id="KW-0812">Transmembrane</keyword>
<evidence type="ECO:0000313" key="12">
    <source>
        <dbReference type="Proteomes" id="UP000664382"/>
    </source>
</evidence>
<evidence type="ECO:0000256" key="9">
    <source>
        <dbReference type="SAM" id="Phobius"/>
    </source>
</evidence>
<dbReference type="GO" id="GO:0005524">
    <property type="term" value="F:ATP binding"/>
    <property type="evidence" value="ECO:0007669"/>
    <property type="project" value="UniProtKB-KW"/>
</dbReference>
<dbReference type="Pfam" id="PF07730">
    <property type="entry name" value="HisKA_3"/>
    <property type="match status" value="1"/>
</dbReference>
<evidence type="ECO:0000313" key="11">
    <source>
        <dbReference type="EMBL" id="MBO1902181.1"/>
    </source>
</evidence>
<gene>
    <name evidence="11" type="ORF">J4H92_09505</name>
</gene>
<dbReference type="GO" id="GO:0016020">
    <property type="term" value="C:membrane"/>
    <property type="evidence" value="ECO:0007669"/>
    <property type="project" value="InterPro"/>
</dbReference>
<dbReference type="AlphaFoldDB" id="A0A939MPF5"/>
<keyword evidence="6 11" id="KW-0418">Kinase</keyword>
<feature type="transmembrane region" description="Helical" evidence="9">
    <location>
        <begin position="28"/>
        <end position="47"/>
    </location>
</feature>
<keyword evidence="3" id="KW-0597">Phosphoprotein</keyword>
<dbReference type="EMBL" id="JAGDYM010000010">
    <property type="protein sequence ID" value="MBO1902181.1"/>
    <property type="molecule type" value="Genomic_DNA"/>
</dbReference>
<feature type="transmembrane region" description="Helical" evidence="9">
    <location>
        <begin position="150"/>
        <end position="169"/>
    </location>
</feature>
<feature type="transmembrane region" description="Helical" evidence="9">
    <location>
        <begin position="126"/>
        <end position="143"/>
    </location>
</feature>
<evidence type="ECO:0000256" key="8">
    <source>
        <dbReference type="ARBA" id="ARBA00023012"/>
    </source>
</evidence>
<keyword evidence="9" id="KW-1133">Transmembrane helix</keyword>
<dbReference type="InterPro" id="IPR011712">
    <property type="entry name" value="Sig_transdc_His_kin_sub3_dim/P"/>
</dbReference>
<dbReference type="InterPro" id="IPR050482">
    <property type="entry name" value="Sensor_HK_TwoCompSys"/>
</dbReference>
<dbReference type="InterPro" id="IPR036890">
    <property type="entry name" value="HATPase_C_sf"/>
</dbReference>
<dbReference type="Gene3D" id="1.20.5.1930">
    <property type="match status" value="1"/>
</dbReference>
<keyword evidence="12" id="KW-1185">Reference proteome</keyword>
<dbReference type="EC" id="2.7.13.3" evidence="2"/>
<protein>
    <recommendedName>
        <fullName evidence="2">histidine kinase</fullName>
        <ecNumber evidence="2">2.7.13.3</ecNumber>
    </recommendedName>
</protein>
<evidence type="ECO:0000256" key="3">
    <source>
        <dbReference type="ARBA" id="ARBA00022553"/>
    </source>
</evidence>
<keyword evidence="9" id="KW-0472">Membrane</keyword>
<dbReference type="Proteomes" id="UP000664382">
    <property type="component" value="Unassembled WGS sequence"/>
</dbReference>
<reference evidence="11" key="1">
    <citation type="submission" date="2021-03" db="EMBL/GenBank/DDBJ databases">
        <title>Leucobacter chromiisoli sp. nov., isolated from chromium-containing soil of chemical plant.</title>
        <authorList>
            <person name="Xu Z."/>
        </authorList>
    </citation>
    <scope>NUCLEOTIDE SEQUENCE</scope>
    <source>
        <strain evidence="11">S27</strain>
    </source>
</reference>
<sequence>MTVGNARAQDAEEPREARSLMALLPVQAALYLGLAVVFAALGLSGMWDVFSVLLEPVPAWWGLATAIPSSALVLLKRRAPGLGLGVATALFLLDLLTVGGIVPMLVMLELLHALIVELSAEGRRRVLVAVAAATLLFTAAALLRSADARIALMVGIPFGALLGFSYWYANSVAQSRELVRLYRQRAEDASRLAELDRTGAVREERERMARELHDVVAGHVAAVAIRSEAALTGPGAEAAGVRERDALRAVRDASLEAHGALRSMIAVLRGGSDHPPGPVGRDDVPRLVAEAERSGVRVDLADRIGGALGPAADHALGRVVQEALVNCVRHASGSLVEVRLCEEGDSVVASIVSRGGEPRVGLVGSGAGLEMLAERVRATGGVFEAGAEGERWAVRARLPREALA</sequence>
<keyword evidence="4" id="KW-0808">Transferase</keyword>
<proteinExistence type="predicted"/>
<dbReference type="PANTHER" id="PTHR24421">
    <property type="entry name" value="NITRATE/NITRITE SENSOR PROTEIN NARX-RELATED"/>
    <property type="match status" value="1"/>
</dbReference>
<dbReference type="Gene3D" id="3.30.565.10">
    <property type="entry name" value="Histidine kinase-like ATPase, C-terminal domain"/>
    <property type="match status" value="1"/>
</dbReference>
<evidence type="ECO:0000256" key="6">
    <source>
        <dbReference type="ARBA" id="ARBA00022777"/>
    </source>
</evidence>
<dbReference type="PANTHER" id="PTHR24421:SF10">
    <property type="entry name" value="NITRATE_NITRITE SENSOR PROTEIN NARQ"/>
    <property type="match status" value="1"/>
</dbReference>
<evidence type="ECO:0000256" key="2">
    <source>
        <dbReference type="ARBA" id="ARBA00012438"/>
    </source>
</evidence>
<dbReference type="GO" id="GO:0000155">
    <property type="term" value="F:phosphorelay sensor kinase activity"/>
    <property type="evidence" value="ECO:0007669"/>
    <property type="project" value="InterPro"/>
</dbReference>
<evidence type="ECO:0000256" key="4">
    <source>
        <dbReference type="ARBA" id="ARBA00022679"/>
    </source>
</evidence>
<dbReference type="RefSeq" id="WP_208097937.1">
    <property type="nucleotide sequence ID" value="NZ_JAGDYM010000010.1"/>
</dbReference>
<dbReference type="GO" id="GO:0046983">
    <property type="term" value="F:protein dimerization activity"/>
    <property type="evidence" value="ECO:0007669"/>
    <property type="project" value="InterPro"/>
</dbReference>
<accession>A0A939MPF5</accession>
<keyword evidence="8" id="KW-0902">Two-component regulatory system</keyword>
<dbReference type="CDD" id="cd16917">
    <property type="entry name" value="HATPase_UhpB-NarQ-NarX-like"/>
    <property type="match status" value="1"/>
</dbReference>
<name>A0A939MPF5_9MICO</name>
<evidence type="ECO:0000256" key="7">
    <source>
        <dbReference type="ARBA" id="ARBA00022840"/>
    </source>
</evidence>
<comment type="catalytic activity">
    <reaction evidence="1">
        <text>ATP + protein L-histidine = ADP + protein N-phospho-L-histidine.</text>
        <dbReference type="EC" id="2.7.13.3"/>
    </reaction>
</comment>
<evidence type="ECO:0000256" key="1">
    <source>
        <dbReference type="ARBA" id="ARBA00000085"/>
    </source>
</evidence>
<evidence type="ECO:0000256" key="5">
    <source>
        <dbReference type="ARBA" id="ARBA00022741"/>
    </source>
</evidence>
<feature type="transmembrane region" description="Helical" evidence="9">
    <location>
        <begin position="59"/>
        <end position="75"/>
    </location>
</feature>
<keyword evidence="5" id="KW-0547">Nucleotide-binding</keyword>
<comment type="caution">
    <text evidence="11">The sequence shown here is derived from an EMBL/GenBank/DDBJ whole genome shotgun (WGS) entry which is preliminary data.</text>
</comment>
<feature type="domain" description="Signal transduction histidine kinase subgroup 3 dimerisation and phosphoacceptor" evidence="10">
    <location>
        <begin position="204"/>
        <end position="270"/>
    </location>
</feature>
<feature type="transmembrane region" description="Helical" evidence="9">
    <location>
        <begin position="82"/>
        <end position="106"/>
    </location>
</feature>
<keyword evidence="7" id="KW-0067">ATP-binding</keyword>
<evidence type="ECO:0000259" key="10">
    <source>
        <dbReference type="Pfam" id="PF07730"/>
    </source>
</evidence>
<dbReference type="SUPFAM" id="SSF55874">
    <property type="entry name" value="ATPase domain of HSP90 chaperone/DNA topoisomerase II/histidine kinase"/>
    <property type="match status" value="1"/>
</dbReference>